<name>A0AA88MBV3_CHASR</name>
<feature type="compositionally biased region" description="Acidic residues" evidence="1">
    <location>
        <begin position="147"/>
        <end position="158"/>
    </location>
</feature>
<evidence type="ECO:0000313" key="4">
    <source>
        <dbReference type="EMBL" id="KAK2832827.1"/>
    </source>
</evidence>
<dbReference type="AlphaFoldDB" id="A0AA88MBV3"/>
<evidence type="ECO:0000256" key="3">
    <source>
        <dbReference type="SAM" id="SignalP"/>
    </source>
</evidence>
<organism evidence="4 5">
    <name type="scientific">Channa striata</name>
    <name type="common">Snakehead murrel</name>
    <name type="synonym">Ophicephalus striatus</name>
    <dbReference type="NCBI Taxonomy" id="64152"/>
    <lineage>
        <taxon>Eukaryota</taxon>
        <taxon>Metazoa</taxon>
        <taxon>Chordata</taxon>
        <taxon>Craniata</taxon>
        <taxon>Vertebrata</taxon>
        <taxon>Euteleostomi</taxon>
        <taxon>Actinopterygii</taxon>
        <taxon>Neopterygii</taxon>
        <taxon>Teleostei</taxon>
        <taxon>Neoteleostei</taxon>
        <taxon>Acanthomorphata</taxon>
        <taxon>Anabantaria</taxon>
        <taxon>Anabantiformes</taxon>
        <taxon>Channoidei</taxon>
        <taxon>Channidae</taxon>
        <taxon>Channa</taxon>
    </lineage>
</organism>
<dbReference type="EMBL" id="JAUPFM010000013">
    <property type="protein sequence ID" value="KAK2832827.1"/>
    <property type="molecule type" value="Genomic_DNA"/>
</dbReference>
<feature type="compositionally biased region" description="Polar residues" evidence="1">
    <location>
        <begin position="163"/>
        <end position="173"/>
    </location>
</feature>
<proteinExistence type="predicted"/>
<protein>
    <submittedName>
        <fullName evidence="4">Uncharacterized protein</fullName>
    </submittedName>
</protein>
<keyword evidence="2" id="KW-0472">Membrane</keyword>
<evidence type="ECO:0000313" key="5">
    <source>
        <dbReference type="Proteomes" id="UP001187415"/>
    </source>
</evidence>
<evidence type="ECO:0000256" key="2">
    <source>
        <dbReference type="SAM" id="Phobius"/>
    </source>
</evidence>
<gene>
    <name evidence="4" type="ORF">Q5P01_016716</name>
</gene>
<feature type="signal peptide" evidence="3">
    <location>
        <begin position="1"/>
        <end position="24"/>
    </location>
</feature>
<feature type="compositionally biased region" description="Basic and acidic residues" evidence="1">
    <location>
        <begin position="101"/>
        <end position="114"/>
    </location>
</feature>
<comment type="caution">
    <text evidence="4">The sequence shown here is derived from an EMBL/GenBank/DDBJ whole genome shotgun (WGS) entry which is preliminary data.</text>
</comment>
<feature type="compositionally biased region" description="Acidic residues" evidence="1">
    <location>
        <begin position="80"/>
        <end position="92"/>
    </location>
</feature>
<dbReference type="Proteomes" id="UP001187415">
    <property type="component" value="Unassembled WGS sequence"/>
</dbReference>
<evidence type="ECO:0000256" key="1">
    <source>
        <dbReference type="SAM" id="MobiDB-lite"/>
    </source>
</evidence>
<accession>A0AA88MBV3</accession>
<feature type="compositionally biased region" description="Acidic residues" evidence="1">
    <location>
        <begin position="115"/>
        <end position="124"/>
    </location>
</feature>
<keyword evidence="2" id="KW-0812">Transmembrane</keyword>
<keyword evidence="2" id="KW-1133">Transmembrane helix</keyword>
<feature type="region of interest" description="Disordered" evidence="1">
    <location>
        <begin position="75"/>
        <end position="124"/>
    </location>
</feature>
<feature type="chain" id="PRO_5041641100" evidence="3">
    <location>
        <begin position="25"/>
        <end position="173"/>
    </location>
</feature>
<keyword evidence="3" id="KW-0732">Signal</keyword>
<keyword evidence="5" id="KW-1185">Reference proteome</keyword>
<feature type="region of interest" description="Disordered" evidence="1">
    <location>
        <begin position="140"/>
        <end position="173"/>
    </location>
</feature>
<feature type="transmembrane region" description="Helical" evidence="2">
    <location>
        <begin position="34"/>
        <end position="54"/>
    </location>
</feature>
<sequence length="173" mass="19614">MGSTRQMHLFCLTIVSLVLTTASAAEVPLWLVLSLVASGVLLLLLLLLLVVCLVHRRRQVNQPGDPILIQMTVRNSNRDDYDEDDEDDDNETDYVNIEPFNTKREQIEEVGRTEAEDDDDYDYENLETKNTYVACADVFGTGSNTEKEDEDESSDDDYVNVPNLLTHSSWLSH</sequence>
<reference evidence="4" key="1">
    <citation type="submission" date="2023-07" db="EMBL/GenBank/DDBJ databases">
        <title>Chromosome-level Genome Assembly of Striped Snakehead (Channa striata).</title>
        <authorList>
            <person name="Liu H."/>
        </authorList>
    </citation>
    <scope>NUCLEOTIDE SEQUENCE</scope>
    <source>
        <strain evidence="4">Gz</strain>
        <tissue evidence="4">Muscle</tissue>
    </source>
</reference>